<dbReference type="AlphaFoldDB" id="A0A9W6P378"/>
<sequence length="121" mass="13354">MAKHAKFVVALHPEDARLILQEVLTAARYRYSWEHQQRGLAEKGSKTKAALLGVFSMYYPYSLQIDLNGDDTVTVSLFQASTGMMGGAIGITKVRKELDALVTATRLAYEAKGVLRHLDIG</sequence>
<reference evidence="1" key="1">
    <citation type="submission" date="2023-02" db="EMBL/GenBank/DDBJ databases">
        <title>Nocardiopsis ansamitocini NBRC 112285.</title>
        <authorList>
            <person name="Ichikawa N."/>
            <person name="Sato H."/>
            <person name="Tonouchi N."/>
        </authorList>
    </citation>
    <scope>NUCLEOTIDE SEQUENCE</scope>
    <source>
        <strain evidence="1">NBRC 112285</strain>
    </source>
</reference>
<dbReference type="Proteomes" id="UP001165092">
    <property type="component" value="Unassembled WGS sequence"/>
</dbReference>
<organism evidence="1 2">
    <name type="scientific">Nocardiopsis ansamitocini</name>
    <dbReference type="NCBI Taxonomy" id="1670832"/>
    <lineage>
        <taxon>Bacteria</taxon>
        <taxon>Bacillati</taxon>
        <taxon>Actinomycetota</taxon>
        <taxon>Actinomycetes</taxon>
        <taxon>Streptosporangiales</taxon>
        <taxon>Nocardiopsidaceae</taxon>
        <taxon>Nocardiopsis</taxon>
    </lineage>
</organism>
<dbReference type="RefSeq" id="WP_285757191.1">
    <property type="nucleotide sequence ID" value="NZ_BSQG01000001.1"/>
</dbReference>
<gene>
    <name evidence="1" type="ORF">Nans01_06820</name>
</gene>
<protein>
    <submittedName>
        <fullName evidence="1">Uncharacterized protein</fullName>
    </submittedName>
</protein>
<name>A0A9W6P378_9ACTN</name>
<comment type="caution">
    <text evidence="1">The sequence shown here is derived from an EMBL/GenBank/DDBJ whole genome shotgun (WGS) entry which is preliminary data.</text>
</comment>
<accession>A0A9W6P378</accession>
<proteinExistence type="predicted"/>
<keyword evidence="2" id="KW-1185">Reference proteome</keyword>
<evidence type="ECO:0000313" key="2">
    <source>
        <dbReference type="Proteomes" id="UP001165092"/>
    </source>
</evidence>
<evidence type="ECO:0000313" key="1">
    <source>
        <dbReference type="EMBL" id="GLU46331.1"/>
    </source>
</evidence>
<dbReference type="EMBL" id="BSQG01000001">
    <property type="protein sequence ID" value="GLU46331.1"/>
    <property type="molecule type" value="Genomic_DNA"/>
</dbReference>